<evidence type="ECO:0000313" key="2">
    <source>
        <dbReference type="EMBL" id="MFC4630922.1"/>
    </source>
</evidence>
<dbReference type="Pfam" id="PF01494">
    <property type="entry name" value="FAD_binding_3"/>
    <property type="match status" value="1"/>
</dbReference>
<name>A0ABV9HLB0_9MICO</name>
<dbReference type="InterPro" id="IPR036188">
    <property type="entry name" value="FAD/NAD-bd_sf"/>
</dbReference>
<evidence type="ECO:0000259" key="1">
    <source>
        <dbReference type="Pfam" id="PF01494"/>
    </source>
</evidence>
<feature type="domain" description="FAD-binding" evidence="1">
    <location>
        <begin position="9"/>
        <end position="326"/>
    </location>
</feature>
<dbReference type="RefSeq" id="WP_377139386.1">
    <property type="nucleotide sequence ID" value="NZ_JBHSFI010000007.1"/>
</dbReference>
<dbReference type="InterPro" id="IPR051704">
    <property type="entry name" value="FAD_aromatic-hydroxylase"/>
</dbReference>
<reference evidence="3" key="1">
    <citation type="journal article" date="2019" name="Int. J. Syst. Evol. Microbiol.">
        <title>The Global Catalogue of Microorganisms (GCM) 10K type strain sequencing project: providing services to taxonomists for standard genome sequencing and annotation.</title>
        <authorList>
            <consortium name="The Broad Institute Genomics Platform"/>
            <consortium name="The Broad Institute Genome Sequencing Center for Infectious Disease"/>
            <person name="Wu L."/>
            <person name="Ma J."/>
        </authorList>
    </citation>
    <scope>NUCLEOTIDE SEQUENCE [LARGE SCALE GENOMIC DNA]</scope>
    <source>
        <strain evidence="3">CCUG 42722</strain>
    </source>
</reference>
<protein>
    <submittedName>
        <fullName evidence="2">FAD-dependent oxidoreductase</fullName>
    </submittedName>
</protein>
<accession>A0ABV9HLB0</accession>
<proteinExistence type="predicted"/>
<dbReference type="Proteomes" id="UP001596011">
    <property type="component" value="Unassembled WGS sequence"/>
</dbReference>
<dbReference type="Gene3D" id="3.30.9.10">
    <property type="entry name" value="D-Amino Acid Oxidase, subunit A, domain 2"/>
    <property type="match status" value="1"/>
</dbReference>
<dbReference type="Gene3D" id="3.50.50.60">
    <property type="entry name" value="FAD/NAD(P)-binding domain"/>
    <property type="match status" value="1"/>
</dbReference>
<evidence type="ECO:0000313" key="3">
    <source>
        <dbReference type="Proteomes" id="UP001596011"/>
    </source>
</evidence>
<dbReference type="SUPFAM" id="SSF51905">
    <property type="entry name" value="FAD/NAD(P)-binding domain"/>
    <property type="match status" value="1"/>
</dbReference>
<dbReference type="InterPro" id="IPR002938">
    <property type="entry name" value="FAD-bd"/>
</dbReference>
<dbReference type="EMBL" id="JBHSFI010000007">
    <property type="protein sequence ID" value="MFC4630922.1"/>
    <property type="molecule type" value="Genomic_DNA"/>
</dbReference>
<organism evidence="2 3">
    <name type="scientific">Promicromonospora alba</name>
    <dbReference type="NCBI Taxonomy" id="1616110"/>
    <lineage>
        <taxon>Bacteria</taxon>
        <taxon>Bacillati</taxon>
        <taxon>Actinomycetota</taxon>
        <taxon>Actinomycetes</taxon>
        <taxon>Micrococcales</taxon>
        <taxon>Promicromonosporaceae</taxon>
        <taxon>Promicromonospora</taxon>
    </lineage>
</organism>
<dbReference type="PANTHER" id="PTHR46865:SF8">
    <property type="entry name" value="POSSIBLE OXIDOREDUCTASE"/>
    <property type="match status" value="1"/>
</dbReference>
<gene>
    <name evidence="2" type="ORF">ACFO6V_21930</name>
</gene>
<comment type="caution">
    <text evidence="2">The sequence shown here is derived from an EMBL/GenBank/DDBJ whole genome shotgun (WGS) entry which is preliminary data.</text>
</comment>
<dbReference type="PANTHER" id="PTHR46865">
    <property type="entry name" value="OXIDOREDUCTASE-RELATED"/>
    <property type="match status" value="1"/>
</dbReference>
<sequence>MSTNRPRAVVIGAGIAGLSAALRLHQAGWDVLVVERTPSRRSGGYAVAFAGVGYDAAERMGILPELAKRHITPDRMDYVRPDGRTRFSVPGRTVRALVGERSLNLLRGDVEDVLYRAVTAQAPGQGSGAVEIRFGTSIARVEQDPDGVDVTLSDGTVERADLLVGADGLHSATRRLVFGPEDDVRLDLNHMAGVFALDTLPAGIEPGVTASLTDTGRTLAVVSLGADRAVAFFGYRTERPMDELAEGPQVALPRAYGDMGWVVPSVLDQLTRAGSVYFDTISQIVVDRWSRGRVVLLGDAAWCVTLFAGYGSALAVAGADALGAALERHPDDLPVALREWDAEIRPEAERKQKLGRQIKGLYAPTDRFSLWVRDLPLRLASWRPVSALLQRRLQLLS</sequence>
<keyword evidence="3" id="KW-1185">Reference proteome</keyword>
<dbReference type="PRINTS" id="PR00420">
    <property type="entry name" value="RNGMNOXGNASE"/>
</dbReference>